<dbReference type="GO" id="GO:0005730">
    <property type="term" value="C:nucleolus"/>
    <property type="evidence" value="ECO:0007669"/>
    <property type="project" value="TreeGrafter"/>
</dbReference>
<dbReference type="Pfam" id="PF05178">
    <property type="entry name" value="Kri1"/>
    <property type="match status" value="1"/>
</dbReference>
<feature type="compositionally biased region" description="Basic and acidic residues" evidence="2">
    <location>
        <begin position="1"/>
        <end position="23"/>
    </location>
</feature>
<feature type="compositionally biased region" description="Basic and acidic residues" evidence="2">
    <location>
        <begin position="213"/>
        <end position="222"/>
    </location>
</feature>
<dbReference type="PANTHER" id="PTHR14490">
    <property type="entry name" value="ZINC FINGER, ZZ TYPE"/>
    <property type="match status" value="1"/>
</dbReference>
<evidence type="ECO:0000313" key="5">
    <source>
        <dbReference type="Proteomes" id="UP000799437"/>
    </source>
</evidence>
<feature type="compositionally biased region" description="Basic and acidic residues" evidence="2">
    <location>
        <begin position="458"/>
        <end position="467"/>
    </location>
</feature>
<dbReference type="AlphaFoldDB" id="A0A6A6W4N5"/>
<dbReference type="InterPro" id="IPR024626">
    <property type="entry name" value="Kri1-like_C"/>
</dbReference>
<feature type="compositionally biased region" description="Acidic residues" evidence="2">
    <location>
        <begin position="24"/>
        <end position="35"/>
    </location>
</feature>
<feature type="region of interest" description="Disordered" evidence="2">
    <location>
        <begin position="300"/>
        <end position="337"/>
    </location>
</feature>
<dbReference type="GO" id="GO:0000447">
    <property type="term" value="P:endonucleolytic cleavage in ITS1 to separate SSU-rRNA from 5.8S rRNA and LSU-rRNA from tricistronic rRNA transcript (SSU-rRNA, 5.8S rRNA, LSU-rRNA)"/>
    <property type="evidence" value="ECO:0007669"/>
    <property type="project" value="TreeGrafter"/>
</dbReference>
<feature type="compositionally biased region" description="Acidic residues" evidence="2">
    <location>
        <begin position="187"/>
        <end position="196"/>
    </location>
</feature>
<dbReference type="Pfam" id="PF12936">
    <property type="entry name" value="Kri1_C"/>
    <property type="match status" value="1"/>
</dbReference>
<feature type="compositionally biased region" description="Basic and acidic residues" evidence="2">
    <location>
        <begin position="589"/>
        <end position="598"/>
    </location>
</feature>
<evidence type="ECO:0000313" key="4">
    <source>
        <dbReference type="EMBL" id="KAF2757888.1"/>
    </source>
</evidence>
<dbReference type="Proteomes" id="UP000799437">
    <property type="component" value="Unassembled WGS sequence"/>
</dbReference>
<sequence length="625" mass="71967">MGKRDHTEFVAEDRTAKRARILDDDSSAESGDEDQNPSNGFSINKEYAARFEHNKKREEKQRLEEKYGPVEADSDDESSSEDDDEGELINENVDNDILATIQAIKAKDPKIYDTNAHFFSEEIVVPKQPNGGKKEKPMHLQDYHRKNLLEGKFDQDPEEEDTPKTYAQEQQQLKDDIVKQMHAAGEEGNEESEGDEGFLVRKSKPEPTMSAPKRIDTKLDVKEADKDPETFLSNFLASNAWRTTSPSRFQPFDSDDDEELERADKFEEAYNRRFEDPKKSNVTLQSHSRDIIAKYSVRREDLSGRQKARQAERARKDAEKLERDEEKSRLKKLKADEMERKVRQIRQSAGAHGKAFEIEQWADVLDADFDDKQWEEEMQRRFGDEYYEADDLDGSANEQETSSKKKKKAKKPTWDDDIDIKDIVPDFTDDEPVDVAEELDEEAGKAATSKKKHSKKERMKEKEEAKRSARRDRRIIENLVEQNFDARATSSKTNKPTSFRYRETSPKNFGLTARDILLASDADLNQFAGLKKLHAFRDTEKKQKDKKYLSKKARLRQWRKDTFGTEDEPSGGFEQLFNKNSGSSNSVPEKTKVKKLDGEDTAGVDGKKKKKRSRKSKTATAETEA</sequence>
<reference evidence="4" key="1">
    <citation type="journal article" date="2020" name="Stud. Mycol.">
        <title>101 Dothideomycetes genomes: a test case for predicting lifestyles and emergence of pathogens.</title>
        <authorList>
            <person name="Haridas S."/>
            <person name="Albert R."/>
            <person name="Binder M."/>
            <person name="Bloem J."/>
            <person name="Labutti K."/>
            <person name="Salamov A."/>
            <person name="Andreopoulos B."/>
            <person name="Baker S."/>
            <person name="Barry K."/>
            <person name="Bills G."/>
            <person name="Bluhm B."/>
            <person name="Cannon C."/>
            <person name="Castanera R."/>
            <person name="Culley D."/>
            <person name="Daum C."/>
            <person name="Ezra D."/>
            <person name="Gonzalez J."/>
            <person name="Henrissat B."/>
            <person name="Kuo A."/>
            <person name="Liang C."/>
            <person name="Lipzen A."/>
            <person name="Lutzoni F."/>
            <person name="Magnuson J."/>
            <person name="Mondo S."/>
            <person name="Nolan M."/>
            <person name="Ohm R."/>
            <person name="Pangilinan J."/>
            <person name="Park H.-J."/>
            <person name="Ramirez L."/>
            <person name="Alfaro M."/>
            <person name="Sun H."/>
            <person name="Tritt A."/>
            <person name="Yoshinaga Y."/>
            <person name="Zwiers L.-H."/>
            <person name="Turgeon B."/>
            <person name="Goodwin S."/>
            <person name="Spatafora J."/>
            <person name="Crous P."/>
            <person name="Grigoriev I."/>
        </authorList>
    </citation>
    <scope>NUCLEOTIDE SEQUENCE</scope>
    <source>
        <strain evidence="4">CBS 121739</strain>
    </source>
</reference>
<gene>
    <name evidence="4" type="ORF">EJ05DRAFT_538172</name>
</gene>
<feature type="compositionally biased region" description="Acidic residues" evidence="2">
    <location>
        <begin position="72"/>
        <end position="88"/>
    </location>
</feature>
<accession>A0A6A6W4N5</accession>
<keyword evidence="5" id="KW-1185">Reference proteome</keyword>
<feature type="region of interest" description="Disordered" evidence="2">
    <location>
        <begin position="148"/>
        <end position="222"/>
    </location>
</feature>
<proteinExistence type="inferred from homology"/>
<feature type="compositionally biased region" description="Polar residues" evidence="2">
    <location>
        <begin position="577"/>
        <end position="588"/>
    </location>
</feature>
<dbReference type="GeneID" id="54490489"/>
<name>A0A6A6W4N5_9PEZI</name>
<feature type="domain" description="Kri1-like C-terminal" evidence="3">
    <location>
        <begin position="476"/>
        <end position="561"/>
    </location>
</feature>
<organism evidence="4 5">
    <name type="scientific">Pseudovirgaria hyperparasitica</name>
    <dbReference type="NCBI Taxonomy" id="470096"/>
    <lineage>
        <taxon>Eukaryota</taxon>
        <taxon>Fungi</taxon>
        <taxon>Dikarya</taxon>
        <taxon>Ascomycota</taxon>
        <taxon>Pezizomycotina</taxon>
        <taxon>Dothideomycetes</taxon>
        <taxon>Dothideomycetes incertae sedis</taxon>
        <taxon>Acrospermales</taxon>
        <taxon>Acrospermaceae</taxon>
        <taxon>Pseudovirgaria</taxon>
    </lineage>
</organism>
<evidence type="ECO:0000256" key="2">
    <source>
        <dbReference type="SAM" id="MobiDB-lite"/>
    </source>
</evidence>
<evidence type="ECO:0000256" key="1">
    <source>
        <dbReference type="ARBA" id="ARBA00007473"/>
    </source>
</evidence>
<evidence type="ECO:0000259" key="3">
    <source>
        <dbReference type="Pfam" id="PF12936"/>
    </source>
</evidence>
<dbReference type="RefSeq" id="XP_033600339.1">
    <property type="nucleotide sequence ID" value="XM_033749435.1"/>
</dbReference>
<feature type="region of interest" description="Disordered" evidence="2">
    <location>
        <begin position="560"/>
        <end position="625"/>
    </location>
</feature>
<dbReference type="OrthoDB" id="10252032at2759"/>
<dbReference type="PANTHER" id="PTHR14490:SF5">
    <property type="entry name" value="PROTEIN KRI1 HOMOLOG"/>
    <property type="match status" value="1"/>
</dbReference>
<feature type="compositionally biased region" description="Basic residues" evidence="2">
    <location>
        <begin position="448"/>
        <end position="457"/>
    </location>
</feature>
<dbReference type="EMBL" id="ML996572">
    <property type="protein sequence ID" value="KAF2757888.1"/>
    <property type="molecule type" value="Genomic_DNA"/>
</dbReference>
<comment type="similarity">
    <text evidence="1">Belongs to the KRI1 family.</text>
</comment>
<feature type="compositionally biased region" description="Basic residues" evidence="2">
    <location>
        <begin position="607"/>
        <end position="617"/>
    </location>
</feature>
<dbReference type="GO" id="GO:0030686">
    <property type="term" value="C:90S preribosome"/>
    <property type="evidence" value="ECO:0007669"/>
    <property type="project" value="TreeGrafter"/>
</dbReference>
<feature type="compositionally biased region" description="Basic and acidic residues" evidence="2">
    <location>
        <begin position="47"/>
        <end position="68"/>
    </location>
</feature>
<protein>
    <submittedName>
        <fullName evidence="4">Krr1-domain-containing protein</fullName>
    </submittedName>
</protein>
<feature type="compositionally biased region" description="Polar residues" evidence="2">
    <location>
        <begin position="488"/>
        <end position="497"/>
    </location>
</feature>
<feature type="compositionally biased region" description="Acidic residues" evidence="2">
    <location>
        <begin position="427"/>
        <end position="441"/>
    </location>
</feature>
<dbReference type="InterPro" id="IPR018034">
    <property type="entry name" value="Kri1"/>
</dbReference>
<feature type="region of interest" description="Disordered" evidence="2">
    <location>
        <begin position="385"/>
        <end position="503"/>
    </location>
</feature>
<feature type="region of interest" description="Disordered" evidence="2">
    <location>
        <begin position="1"/>
        <end position="93"/>
    </location>
</feature>